<dbReference type="AlphaFoldDB" id="A0A364K4C7"/>
<feature type="domain" description="UPF0033" evidence="2">
    <location>
        <begin position="7"/>
        <end position="31"/>
    </location>
</feature>
<reference evidence="3 4" key="2">
    <citation type="submission" date="2018-06" db="EMBL/GenBank/DDBJ databases">
        <authorList>
            <person name="Zhirakovskaya E."/>
        </authorList>
    </citation>
    <scope>NUCLEOTIDE SEQUENCE [LARGE SCALE GENOMIC DNA]</scope>
    <source>
        <strain evidence="3 4">FBKL4.011</strain>
    </source>
</reference>
<dbReference type="OrthoDB" id="9800872at2"/>
<dbReference type="PANTHER" id="PTHR33279:SF6">
    <property type="entry name" value="SULFUR CARRIER PROTEIN YEDF-RELATED"/>
    <property type="match status" value="1"/>
</dbReference>
<evidence type="ECO:0000259" key="2">
    <source>
        <dbReference type="PROSITE" id="PS01148"/>
    </source>
</evidence>
<evidence type="ECO:0000313" key="3">
    <source>
        <dbReference type="EMBL" id="RAL24212.1"/>
    </source>
</evidence>
<name>A0A364K4C7_9BACL</name>
<comment type="similarity">
    <text evidence="1">Belongs to the sulfur carrier protein TusA family.</text>
</comment>
<dbReference type="PROSITE" id="PS01148">
    <property type="entry name" value="UPF0033"/>
    <property type="match status" value="1"/>
</dbReference>
<dbReference type="Pfam" id="PF01206">
    <property type="entry name" value="TusA"/>
    <property type="match status" value="1"/>
</dbReference>
<reference evidence="3 4" key="1">
    <citation type="submission" date="2018-06" db="EMBL/GenBank/DDBJ databases">
        <title>Thermoflavimicrobium daqus sp. nov., a thermophilic microbe isolated from Moutai-flavour Daqu.</title>
        <authorList>
            <person name="Wang X."/>
            <person name="Zhou H."/>
        </authorList>
    </citation>
    <scope>NUCLEOTIDE SEQUENCE [LARGE SCALE GENOMIC DNA]</scope>
    <source>
        <strain evidence="3 4">FBKL4.011</strain>
    </source>
</reference>
<dbReference type="Gene3D" id="3.30.110.40">
    <property type="entry name" value="TusA-like domain"/>
    <property type="match status" value="1"/>
</dbReference>
<dbReference type="SUPFAM" id="SSF64307">
    <property type="entry name" value="SirA-like"/>
    <property type="match status" value="1"/>
</dbReference>
<dbReference type="InterPro" id="IPR036868">
    <property type="entry name" value="TusA-like_sf"/>
</dbReference>
<evidence type="ECO:0000313" key="4">
    <source>
        <dbReference type="Proteomes" id="UP000251213"/>
    </source>
</evidence>
<dbReference type="EMBL" id="QJKK01000005">
    <property type="protein sequence ID" value="RAL24212.1"/>
    <property type="molecule type" value="Genomic_DNA"/>
</dbReference>
<protein>
    <recommendedName>
        <fullName evidence="2">UPF0033 domain-containing protein</fullName>
    </recommendedName>
</protein>
<evidence type="ECO:0000256" key="1">
    <source>
        <dbReference type="ARBA" id="ARBA00008984"/>
    </source>
</evidence>
<gene>
    <name evidence="3" type="ORF">DL897_11065</name>
</gene>
<comment type="caution">
    <text evidence="3">The sequence shown here is derived from an EMBL/GenBank/DDBJ whole genome shotgun (WGS) entry which is preliminary data.</text>
</comment>
<organism evidence="3 4">
    <name type="scientific">Thermoflavimicrobium daqui</name>
    <dbReference type="NCBI Taxonomy" id="2137476"/>
    <lineage>
        <taxon>Bacteria</taxon>
        <taxon>Bacillati</taxon>
        <taxon>Bacillota</taxon>
        <taxon>Bacilli</taxon>
        <taxon>Bacillales</taxon>
        <taxon>Thermoactinomycetaceae</taxon>
        <taxon>Thermoflavimicrobium</taxon>
    </lineage>
</organism>
<dbReference type="PANTHER" id="PTHR33279">
    <property type="entry name" value="SULFUR CARRIER PROTEIN YEDF-RELATED"/>
    <property type="match status" value="1"/>
</dbReference>
<dbReference type="Proteomes" id="UP000251213">
    <property type="component" value="Unassembled WGS sequence"/>
</dbReference>
<dbReference type="CDD" id="cd00291">
    <property type="entry name" value="SirA_YedF_YeeD"/>
    <property type="match status" value="1"/>
</dbReference>
<keyword evidence="4" id="KW-1185">Reference proteome</keyword>
<accession>A0A364K4C7</accession>
<sequence>MNVDKVLDAKGLSCPMPVVRTKKAIDELKSGEILELHTTDSGAFSDIPAWAKTAGHQVIEQREENGVYKFWIQKG</sequence>
<dbReference type="InterPro" id="IPR001455">
    <property type="entry name" value="TusA-like"/>
</dbReference>
<proteinExistence type="inferred from homology"/>
<dbReference type="RefSeq" id="WP_113659205.1">
    <property type="nucleotide sequence ID" value="NZ_KZ845667.1"/>
</dbReference>